<dbReference type="InterPro" id="IPR008964">
    <property type="entry name" value="Invasin/intimin_cell_adhesion"/>
</dbReference>
<name>A0ABV2FD82_9BACL</name>
<sequence length="478" mass="52428">MYTIKLDSAGNVMWEKIHEDDGIYSFPKNVTETDDGCFVIAGEGIISWLAYEQGYILKLDNKGNELWYNKYRFTGNGDYLNDLIPATDGGFIAVGHAGEVEYESKEQDALLIMKIDDQGNVVWAKPWGDPRSGWTAYSIVAAEDEGYAVLSRKSIDNKGVTLLTKFDLSGQVQWEKTYRDGTNTESYLYLVRTKEGYAMLGSHRSTNSLNESKTQYAALRVDVNGEMISRELFKGPPIANVGISAVTPDGGFIFPGTILRGDVRKFQLMKLSPPVEGQPAERLLTGISFAVNEKKLKAGNSTPTVLQAVYSDGTKSDLSSAAEYSSGDKSIADIDGLGWISGHKPGRTYVEAAYEGFTAKLNVIVVAEDTDEFDPVDGSLCLDSGEYSVSEGSQMDIKVLLYDYSTQTQTDITKLAVFSSDQPDITEVDEEGNLIGHKAGMTRIYAKYKGSSVYANVQVVRAPVQAKESLRDAEEPES</sequence>
<proteinExistence type="predicted"/>
<dbReference type="PANTHER" id="PTHR42754">
    <property type="entry name" value="ENDOGLUCANASE"/>
    <property type="match status" value="1"/>
</dbReference>
<evidence type="ECO:0000313" key="2">
    <source>
        <dbReference type="Proteomes" id="UP001549098"/>
    </source>
</evidence>
<dbReference type="EMBL" id="JBEPLV010000009">
    <property type="protein sequence ID" value="MET3549718.1"/>
    <property type="molecule type" value="Genomic_DNA"/>
</dbReference>
<comment type="caution">
    <text evidence="1">The sequence shown here is derived from an EMBL/GenBank/DDBJ whole genome shotgun (WGS) entry which is preliminary data.</text>
</comment>
<dbReference type="SUPFAM" id="SSF49373">
    <property type="entry name" value="Invasin/intimin cell-adhesion fragments"/>
    <property type="match status" value="2"/>
</dbReference>
<evidence type="ECO:0008006" key="3">
    <source>
        <dbReference type="Google" id="ProtNLM"/>
    </source>
</evidence>
<dbReference type="Proteomes" id="UP001549098">
    <property type="component" value="Unassembled WGS sequence"/>
</dbReference>
<accession>A0ABV2FD82</accession>
<protein>
    <recommendedName>
        <fullName evidence="3">BIG2 domain-containing protein</fullName>
    </recommendedName>
</protein>
<keyword evidence="2" id="KW-1185">Reference proteome</keyword>
<gene>
    <name evidence="1" type="ORF">ABID47_006379</name>
</gene>
<dbReference type="RefSeq" id="WP_354502948.1">
    <property type="nucleotide sequence ID" value="NZ_JBEPLV010000009.1"/>
</dbReference>
<dbReference type="Gene3D" id="2.60.40.1080">
    <property type="match status" value="2"/>
</dbReference>
<organism evidence="1 2">
    <name type="scientific">Paenibacillus favisporus</name>
    <dbReference type="NCBI Taxonomy" id="221028"/>
    <lineage>
        <taxon>Bacteria</taxon>
        <taxon>Bacillati</taxon>
        <taxon>Bacillota</taxon>
        <taxon>Bacilli</taxon>
        <taxon>Bacillales</taxon>
        <taxon>Paenibacillaceae</taxon>
        <taxon>Paenibacillus</taxon>
    </lineage>
</organism>
<evidence type="ECO:0000313" key="1">
    <source>
        <dbReference type="EMBL" id="MET3549718.1"/>
    </source>
</evidence>
<dbReference type="PANTHER" id="PTHR42754:SF1">
    <property type="entry name" value="LIPOPROTEIN"/>
    <property type="match status" value="1"/>
</dbReference>
<reference evidence="1 2" key="1">
    <citation type="submission" date="2024-06" db="EMBL/GenBank/DDBJ databases">
        <title>Genomic Encyclopedia of Type Strains, Phase IV (KMG-IV): sequencing the most valuable type-strain genomes for metagenomic binning, comparative biology and taxonomic classification.</title>
        <authorList>
            <person name="Goeker M."/>
        </authorList>
    </citation>
    <scope>NUCLEOTIDE SEQUENCE [LARGE SCALE GENOMIC DNA]</scope>
    <source>
        <strain evidence="1 2">DSM 17253</strain>
    </source>
</reference>